<evidence type="ECO:0000259" key="5">
    <source>
        <dbReference type="PROSITE" id="PS50977"/>
    </source>
</evidence>
<sequence length="205" mass="22202">MSAARRSMVDGRHDRGNATRARLIAEARALFASKGYAAVSTQEILEAAGVTRGALYHHFTDKQALFDAVLETVCAEVSGRLMAETVGATSYLDGLIKGCEAQLRVCADPEILQIYLIDAAAVVGWRRWWEIDMRYAMGDLRVGIEAACDERGVTDRNQRDAMLTLLSGALNQAALTIADSTDPAGCAEALIPTVRRMIEGLFVPV</sequence>
<dbReference type="InterPro" id="IPR049484">
    <property type="entry name" value="Rv0078-like_C"/>
</dbReference>
<dbReference type="EMBL" id="CP000747">
    <property type="protein sequence ID" value="ACG79325.1"/>
    <property type="molecule type" value="Genomic_DNA"/>
</dbReference>
<feature type="domain" description="HTH tetR-type" evidence="5">
    <location>
        <begin position="17"/>
        <end position="77"/>
    </location>
</feature>
<keyword evidence="2 4" id="KW-0238">DNA-binding</keyword>
<keyword evidence="1" id="KW-0805">Transcription regulation</keyword>
<protein>
    <submittedName>
        <fullName evidence="6">Transcriptional regulator, TetR family</fullName>
    </submittedName>
</protein>
<dbReference type="PANTHER" id="PTHR30055">
    <property type="entry name" value="HTH-TYPE TRANSCRIPTIONAL REGULATOR RUTR"/>
    <property type="match status" value="1"/>
</dbReference>
<dbReference type="Pfam" id="PF00440">
    <property type="entry name" value="TetR_N"/>
    <property type="match status" value="1"/>
</dbReference>
<dbReference type="KEGG" id="pzu:PHZ_c2916"/>
<proteinExistence type="predicted"/>
<dbReference type="PANTHER" id="PTHR30055:SF234">
    <property type="entry name" value="HTH-TYPE TRANSCRIPTIONAL REGULATOR BETI"/>
    <property type="match status" value="1"/>
</dbReference>
<dbReference type="InterPro" id="IPR050109">
    <property type="entry name" value="HTH-type_TetR-like_transc_reg"/>
</dbReference>
<dbReference type="Pfam" id="PF21351">
    <property type="entry name" value="TetR_C_41"/>
    <property type="match status" value="1"/>
</dbReference>
<evidence type="ECO:0000256" key="1">
    <source>
        <dbReference type="ARBA" id="ARBA00023015"/>
    </source>
</evidence>
<evidence type="ECO:0000313" key="6">
    <source>
        <dbReference type="EMBL" id="ACG79325.1"/>
    </source>
</evidence>
<dbReference type="HOGENOM" id="CLU_069356_24_2_5"/>
<keyword evidence="3" id="KW-0804">Transcription</keyword>
<evidence type="ECO:0000256" key="4">
    <source>
        <dbReference type="PROSITE-ProRule" id="PRU00335"/>
    </source>
</evidence>
<keyword evidence="7" id="KW-1185">Reference proteome</keyword>
<dbReference type="InterPro" id="IPR023772">
    <property type="entry name" value="DNA-bd_HTH_TetR-type_CS"/>
</dbReference>
<reference evidence="6 7" key="1">
    <citation type="journal article" date="2008" name="BMC Genomics">
        <title>Complete genome of Phenylobacterium zucineum - a novel facultative intracellular bacterium isolated from human erythroleukemia cell line K562.</title>
        <authorList>
            <person name="Luo Y."/>
            <person name="Xu X."/>
            <person name="Ding Z."/>
            <person name="Liu Z."/>
            <person name="Zhang B."/>
            <person name="Yan Z."/>
            <person name="Sun J."/>
            <person name="Hu S."/>
            <person name="Hu X."/>
        </authorList>
    </citation>
    <scope>NUCLEOTIDE SEQUENCE [LARGE SCALE GENOMIC DNA]</scope>
    <source>
        <strain evidence="6 7">HLK1</strain>
    </source>
</reference>
<dbReference type="InterPro" id="IPR001647">
    <property type="entry name" value="HTH_TetR"/>
</dbReference>
<gene>
    <name evidence="6" type="ordered locus">PHZ_c2916</name>
</gene>
<evidence type="ECO:0000256" key="2">
    <source>
        <dbReference type="ARBA" id="ARBA00023125"/>
    </source>
</evidence>
<accession>B4R8W0</accession>
<name>B4R8W0_PHEZH</name>
<dbReference type="eggNOG" id="COG1309">
    <property type="taxonomic scope" value="Bacteria"/>
</dbReference>
<evidence type="ECO:0000313" key="7">
    <source>
        <dbReference type="Proteomes" id="UP000001868"/>
    </source>
</evidence>
<feature type="DNA-binding region" description="H-T-H motif" evidence="4">
    <location>
        <begin position="40"/>
        <end position="59"/>
    </location>
</feature>
<dbReference type="STRING" id="450851.PHZ_c2916"/>
<dbReference type="GO" id="GO:0000976">
    <property type="term" value="F:transcription cis-regulatory region binding"/>
    <property type="evidence" value="ECO:0007669"/>
    <property type="project" value="TreeGrafter"/>
</dbReference>
<dbReference type="Proteomes" id="UP000001868">
    <property type="component" value="Chromosome"/>
</dbReference>
<dbReference type="PROSITE" id="PS50977">
    <property type="entry name" value="HTH_TETR_2"/>
    <property type="match status" value="1"/>
</dbReference>
<dbReference type="PRINTS" id="PR00455">
    <property type="entry name" value="HTHTETR"/>
</dbReference>
<evidence type="ECO:0000256" key="3">
    <source>
        <dbReference type="ARBA" id="ARBA00023163"/>
    </source>
</evidence>
<dbReference type="GO" id="GO:0003700">
    <property type="term" value="F:DNA-binding transcription factor activity"/>
    <property type="evidence" value="ECO:0007669"/>
    <property type="project" value="TreeGrafter"/>
</dbReference>
<dbReference type="AlphaFoldDB" id="B4R8W0"/>
<organism evidence="6 7">
    <name type="scientific">Phenylobacterium zucineum (strain HLK1)</name>
    <dbReference type="NCBI Taxonomy" id="450851"/>
    <lineage>
        <taxon>Bacteria</taxon>
        <taxon>Pseudomonadati</taxon>
        <taxon>Pseudomonadota</taxon>
        <taxon>Alphaproteobacteria</taxon>
        <taxon>Caulobacterales</taxon>
        <taxon>Caulobacteraceae</taxon>
        <taxon>Phenylobacterium</taxon>
    </lineage>
</organism>
<dbReference type="InterPro" id="IPR009057">
    <property type="entry name" value="Homeodomain-like_sf"/>
</dbReference>
<dbReference type="SUPFAM" id="SSF46689">
    <property type="entry name" value="Homeodomain-like"/>
    <property type="match status" value="1"/>
</dbReference>
<dbReference type="Gene3D" id="1.10.357.10">
    <property type="entry name" value="Tetracycline Repressor, domain 2"/>
    <property type="match status" value="1"/>
</dbReference>
<dbReference type="PROSITE" id="PS01081">
    <property type="entry name" value="HTH_TETR_1"/>
    <property type="match status" value="1"/>
</dbReference>